<protein>
    <submittedName>
        <fullName evidence="2">Uncharacterized protein</fullName>
    </submittedName>
</protein>
<name>A0A9R0U5F3_TRITD</name>
<sequence>MLQAGSERAAPLPGAARLWVPGMSPVAADGAGASARAREIARRRDEMLGMLRDLPEADYELSLTDLVDKTAAPGANGCVPPLPLPVERKEASPSPSPLGLAESGGQAEPQPQQQPARATERKGSASARRRGDGGSGGGSGGGLRSSSDGVLLNFYMPRSFTRSFTAPRPARTPSFSTSGRAASAVAPDDCNKRERDGDTVRCWPLPWDRRWRKSSRRRQDPAAATSGELSAMLTAADRFVL</sequence>
<keyword evidence="3" id="KW-1185">Reference proteome</keyword>
<dbReference type="PANTHER" id="PTHR34193:SF1">
    <property type="entry name" value="EXPRESSED PROTEIN"/>
    <property type="match status" value="1"/>
</dbReference>
<feature type="region of interest" description="Disordered" evidence="1">
    <location>
        <begin position="162"/>
        <end position="199"/>
    </location>
</feature>
<dbReference type="Gramene" id="TRITD5Av1G238050.1">
    <property type="protein sequence ID" value="TRITD5Av1G238050.1"/>
    <property type="gene ID" value="TRITD5Av1G238050"/>
</dbReference>
<gene>
    <name evidence="2" type="ORF">TRITD_5Av1G238050</name>
</gene>
<feature type="compositionally biased region" description="Low complexity" evidence="1">
    <location>
        <begin position="106"/>
        <end position="117"/>
    </location>
</feature>
<evidence type="ECO:0000313" key="3">
    <source>
        <dbReference type="Proteomes" id="UP000324705"/>
    </source>
</evidence>
<dbReference type="OMA" id="GTRMEGF"/>
<evidence type="ECO:0000313" key="2">
    <source>
        <dbReference type="EMBL" id="VAI24546.1"/>
    </source>
</evidence>
<feature type="region of interest" description="Disordered" evidence="1">
    <location>
        <begin position="70"/>
        <end position="148"/>
    </location>
</feature>
<dbReference type="AlphaFoldDB" id="A0A9R0U5F3"/>
<dbReference type="Proteomes" id="UP000324705">
    <property type="component" value="Chromosome 5A"/>
</dbReference>
<reference evidence="2 3" key="1">
    <citation type="submission" date="2017-09" db="EMBL/GenBank/DDBJ databases">
        <authorList>
            <consortium name="International Durum Wheat Genome Sequencing Consortium (IDWGSC)"/>
            <person name="Milanesi L."/>
        </authorList>
    </citation>
    <scope>NUCLEOTIDE SEQUENCE [LARGE SCALE GENOMIC DNA]</scope>
    <source>
        <strain evidence="3">cv. Svevo</strain>
    </source>
</reference>
<dbReference type="PANTHER" id="PTHR34193">
    <property type="entry name" value="OS11G0199801 PROTEIN"/>
    <property type="match status" value="1"/>
</dbReference>
<organism evidence="2 3">
    <name type="scientific">Triticum turgidum subsp. durum</name>
    <name type="common">Durum wheat</name>
    <name type="synonym">Triticum durum</name>
    <dbReference type="NCBI Taxonomy" id="4567"/>
    <lineage>
        <taxon>Eukaryota</taxon>
        <taxon>Viridiplantae</taxon>
        <taxon>Streptophyta</taxon>
        <taxon>Embryophyta</taxon>
        <taxon>Tracheophyta</taxon>
        <taxon>Spermatophyta</taxon>
        <taxon>Magnoliopsida</taxon>
        <taxon>Liliopsida</taxon>
        <taxon>Poales</taxon>
        <taxon>Poaceae</taxon>
        <taxon>BOP clade</taxon>
        <taxon>Pooideae</taxon>
        <taxon>Triticodae</taxon>
        <taxon>Triticeae</taxon>
        <taxon>Triticinae</taxon>
        <taxon>Triticum</taxon>
    </lineage>
</organism>
<evidence type="ECO:0000256" key="1">
    <source>
        <dbReference type="SAM" id="MobiDB-lite"/>
    </source>
</evidence>
<dbReference type="EMBL" id="LT934119">
    <property type="protein sequence ID" value="VAI24546.1"/>
    <property type="molecule type" value="Genomic_DNA"/>
</dbReference>
<accession>A0A9R0U5F3</accession>
<proteinExistence type="predicted"/>
<feature type="compositionally biased region" description="Gly residues" evidence="1">
    <location>
        <begin position="133"/>
        <end position="143"/>
    </location>
</feature>
<feature type="compositionally biased region" description="Basic and acidic residues" evidence="1">
    <location>
        <begin position="189"/>
        <end position="199"/>
    </location>
</feature>